<dbReference type="Pfam" id="PF08241">
    <property type="entry name" value="Methyltransf_11"/>
    <property type="match status" value="1"/>
</dbReference>
<dbReference type="Proteomes" id="UP000240883">
    <property type="component" value="Unassembled WGS sequence"/>
</dbReference>
<dbReference type="GO" id="GO:0032259">
    <property type="term" value="P:methylation"/>
    <property type="evidence" value="ECO:0007669"/>
    <property type="project" value="UniProtKB-KW"/>
</dbReference>
<evidence type="ECO:0000313" key="5">
    <source>
        <dbReference type="EMBL" id="PSN71800.1"/>
    </source>
</evidence>
<gene>
    <name evidence="5" type="ORF">BS50DRAFT_617204</name>
</gene>
<dbReference type="STRING" id="1448308.A0A2T2P286"/>
<keyword evidence="3" id="KW-0808">Transferase</keyword>
<proteinExistence type="inferred from homology"/>
<keyword evidence="6" id="KW-1185">Reference proteome</keyword>
<protein>
    <recommendedName>
        <fullName evidence="4">Methyltransferase type 11 domain-containing protein</fullName>
    </recommendedName>
</protein>
<evidence type="ECO:0000256" key="3">
    <source>
        <dbReference type="ARBA" id="ARBA00022679"/>
    </source>
</evidence>
<dbReference type="AlphaFoldDB" id="A0A2T2P286"/>
<feature type="domain" description="Methyltransferase type 11" evidence="4">
    <location>
        <begin position="27"/>
        <end position="124"/>
    </location>
</feature>
<keyword evidence="2" id="KW-0489">Methyltransferase</keyword>
<name>A0A2T2P286_CORCC</name>
<evidence type="ECO:0000256" key="1">
    <source>
        <dbReference type="ARBA" id="ARBA00008361"/>
    </source>
</evidence>
<dbReference type="InterPro" id="IPR051052">
    <property type="entry name" value="Diverse_substrate_MTase"/>
</dbReference>
<dbReference type="InterPro" id="IPR029063">
    <property type="entry name" value="SAM-dependent_MTases_sf"/>
</dbReference>
<evidence type="ECO:0000259" key="4">
    <source>
        <dbReference type="Pfam" id="PF08241"/>
    </source>
</evidence>
<dbReference type="Gene3D" id="3.40.50.150">
    <property type="entry name" value="Vaccinia Virus protein VP39"/>
    <property type="match status" value="1"/>
</dbReference>
<reference evidence="5 6" key="1">
    <citation type="journal article" date="2018" name="Front. Microbiol.">
        <title>Genome-Wide Analysis of Corynespora cassiicola Leaf Fall Disease Putative Effectors.</title>
        <authorList>
            <person name="Lopez D."/>
            <person name="Ribeiro S."/>
            <person name="Label P."/>
            <person name="Fumanal B."/>
            <person name="Venisse J.S."/>
            <person name="Kohler A."/>
            <person name="de Oliveira R.R."/>
            <person name="Labutti K."/>
            <person name="Lipzen A."/>
            <person name="Lail K."/>
            <person name="Bauer D."/>
            <person name="Ohm R.A."/>
            <person name="Barry K.W."/>
            <person name="Spatafora J."/>
            <person name="Grigoriev I.V."/>
            <person name="Martin F.M."/>
            <person name="Pujade-Renaud V."/>
        </authorList>
    </citation>
    <scope>NUCLEOTIDE SEQUENCE [LARGE SCALE GENOMIC DNA]</scope>
    <source>
        <strain evidence="5 6">Philippines</strain>
    </source>
</reference>
<organism evidence="5 6">
    <name type="scientific">Corynespora cassiicola Philippines</name>
    <dbReference type="NCBI Taxonomy" id="1448308"/>
    <lineage>
        <taxon>Eukaryota</taxon>
        <taxon>Fungi</taxon>
        <taxon>Dikarya</taxon>
        <taxon>Ascomycota</taxon>
        <taxon>Pezizomycotina</taxon>
        <taxon>Dothideomycetes</taxon>
        <taxon>Pleosporomycetidae</taxon>
        <taxon>Pleosporales</taxon>
        <taxon>Corynesporascaceae</taxon>
        <taxon>Corynespora</taxon>
    </lineage>
</organism>
<dbReference type="GO" id="GO:0008757">
    <property type="term" value="F:S-adenosylmethionine-dependent methyltransferase activity"/>
    <property type="evidence" value="ECO:0007669"/>
    <property type="project" value="InterPro"/>
</dbReference>
<dbReference type="SUPFAM" id="SSF53335">
    <property type="entry name" value="S-adenosyl-L-methionine-dependent methyltransferases"/>
    <property type="match status" value="1"/>
</dbReference>
<sequence>MTSTKAEKVQTPFTSGAIDTDIAFWTGPGNIATRLAPYFDQIVGSDVNDAALAAAPHIVPKEYQSRMHFLNSPAEALAQAPIPEAIGKGNTDLAMVGECIPLLDREKSLEAFHAMLRPGGTLAIYFYGRPIFTGGDAARMDALYDKIATRICQFLWPIKETPGFPFFHRAAEAMESWLDNIAFPADQWEKVERHKWNDFPLLMCAKEGFDFEFDRVDRRGVGEVAKDTIDRSFWSGEWDAGRVANFLSSAFPNYEEKAGEKYAEIEKMVKDMSEAIHFPGCSSPGY</sequence>
<evidence type="ECO:0000256" key="2">
    <source>
        <dbReference type="ARBA" id="ARBA00022603"/>
    </source>
</evidence>
<accession>A0A2T2P286</accession>
<dbReference type="InterPro" id="IPR013216">
    <property type="entry name" value="Methyltransf_11"/>
</dbReference>
<evidence type="ECO:0000313" key="6">
    <source>
        <dbReference type="Proteomes" id="UP000240883"/>
    </source>
</evidence>
<dbReference type="PANTHER" id="PTHR44942">
    <property type="entry name" value="METHYLTRANSF_11 DOMAIN-CONTAINING PROTEIN"/>
    <property type="match status" value="1"/>
</dbReference>
<comment type="similarity">
    <text evidence="1">Belongs to the methyltransferase superfamily.</text>
</comment>
<dbReference type="EMBL" id="KZ678130">
    <property type="protein sequence ID" value="PSN71800.1"/>
    <property type="molecule type" value="Genomic_DNA"/>
</dbReference>
<dbReference type="OrthoDB" id="10027013at2759"/>
<dbReference type="CDD" id="cd02440">
    <property type="entry name" value="AdoMet_MTases"/>
    <property type="match status" value="1"/>
</dbReference>
<dbReference type="PANTHER" id="PTHR44942:SF4">
    <property type="entry name" value="METHYLTRANSFERASE TYPE 11 DOMAIN-CONTAINING PROTEIN"/>
    <property type="match status" value="1"/>
</dbReference>